<organism evidence="2 3">
    <name type="scientific">Blyttiomyces helicus</name>
    <dbReference type="NCBI Taxonomy" id="388810"/>
    <lineage>
        <taxon>Eukaryota</taxon>
        <taxon>Fungi</taxon>
        <taxon>Fungi incertae sedis</taxon>
        <taxon>Chytridiomycota</taxon>
        <taxon>Chytridiomycota incertae sedis</taxon>
        <taxon>Chytridiomycetes</taxon>
        <taxon>Chytridiomycetes incertae sedis</taxon>
        <taxon>Blyttiomyces</taxon>
    </lineage>
</organism>
<dbReference type="Proteomes" id="UP000269721">
    <property type="component" value="Unassembled WGS sequence"/>
</dbReference>
<evidence type="ECO:0000256" key="1">
    <source>
        <dbReference type="SAM" id="MobiDB-lite"/>
    </source>
</evidence>
<feature type="region of interest" description="Disordered" evidence="1">
    <location>
        <begin position="359"/>
        <end position="378"/>
    </location>
</feature>
<dbReference type="AlphaFoldDB" id="A0A4P9WBF2"/>
<keyword evidence="3" id="KW-1185">Reference proteome</keyword>
<evidence type="ECO:0000313" key="3">
    <source>
        <dbReference type="Proteomes" id="UP000269721"/>
    </source>
</evidence>
<feature type="region of interest" description="Disordered" evidence="1">
    <location>
        <begin position="276"/>
        <end position="320"/>
    </location>
</feature>
<sequence>MCIVLSSLAGSNAKTYAEEPTQITPTNLCNNQRHLLPTNSPQESGASLREMFAILSWILVQTDLWHSVYQHAEVAVSKKSLIERTAEKVAQQGSASTVGMYRQGIVGGGGQAGQPKINNTPTNRHTINPSNPLTTPTTDPTKPDRPIINSKTPIKEPRHLRDSLVLEWVVVSGRERHRWRWGGDRLMEPERMHRKSSCPPIRSPLIQSPDPTYPIHCVLRGSVMDLSDPRTWNIHPSGAPLGRMEVEEHGTRRCIRLEGIRTDQIGSERVDRVRGNRLDWIGPSPPHNPTNLNTTDEATPPSPKEPNNTTPQMPPRPARSGVVNLKGNLMIHNLPTKFHATSHQDTTPICYKTTNFHRKPKNSLNLPQNSAQTPSRFRPPIPFCDPKMDLTQSEGRDVAIGFLQQW</sequence>
<dbReference type="EMBL" id="KZ997290">
    <property type="protein sequence ID" value="RKO87616.1"/>
    <property type="molecule type" value="Genomic_DNA"/>
</dbReference>
<name>A0A4P9WBF2_9FUNG</name>
<feature type="compositionally biased region" description="Low complexity" evidence="1">
    <location>
        <begin position="126"/>
        <end position="140"/>
    </location>
</feature>
<gene>
    <name evidence="2" type="ORF">BDK51DRAFT_25667</name>
</gene>
<feature type="region of interest" description="Disordered" evidence="1">
    <location>
        <begin position="120"/>
        <end position="152"/>
    </location>
</feature>
<evidence type="ECO:0000313" key="2">
    <source>
        <dbReference type="EMBL" id="RKO87616.1"/>
    </source>
</evidence>
<feature type="non-terminal residue" evidence="2">
    <location>
        <position position="406"/>
    </location>
</feature>
<proteinExistence type="predicted"/>
<protein>
    <submittedName>
        <fullName evidence="2">Uncharacterized protein</fullName>
    </submittedName>
</protein>
<reference evidence="3" key="1">
    <citation type="journal article" date="2018" name="Nat. Microbiol.">
        <title>Leveraging single-cell genomics to expand the fungal tree of life.</title>
        <authorList>
            <person name="Ahrendt S.R."/>
            <person name="Quandt C.A."/>
            <person name="Ciobanu D."/>
            <person name="Clum A."/>
            <person name="Salamov A."/>
            <person name="Andreopoulos B."/>
            <person name="Cheng J.F."/>
            <person name="Woyke T."/>
            <person name="Pelin A."/>
            <person name="Henrissat B."/>
            <person name="Reynolds N.K."/>
            <person name="Benny G.L."/>
            <person name="Smith M.E."/>
            <person name="James T.Y."/>
            <person name="Grigoriev I.V."/>
        </authorList>
    </citation>
    <scope>NUCLEOTIDE SEQUENCE [LARGE SCALE GENOMIC DNA]</scope>
</reference>
<accession>A0A4P9WBF2</accession>
<feature type="compositionally biased region" description="Polar residues" evidence="1">
    <location>
        <begin position="362"/>
        <end position="375"/>
    </location>
</feature>